<feature type="non-terminal residue" evidence="3">
    <location>
        <position position="1"/>
    </location>
</feature>
<feature type="domain" description="MAM" evidence="1">
    <location>
        <begin position="17"/>
        <end position="71"/>
    </location>
</feature>
<dbReference type="AlphaFoldDB" id="A0A8S3H7A3"/>
<dbReference type="SUPFAM" id="SSF49899">
    <property type="entry name" value="Concanavalin A-like lectins/glucanases"/>
    <property type="match status" value="1"/>
</dbReference>
<organism evidence="3 4">
    <name type="scientific">Rotaria magnacalcarata</name>
    <dbReference type="NCBI Taxonomy" id="392030"/>
    <lineage>
        <taxon>Eukaryota</taxon>
        <taxon>Metazoa</taxon>
        <taxon>Spiralia</taxon>
        <taxon>Gnathifera</taxon>
        <taxon>Rotifera</taxon>
        <taxon>Eurotatoria</taxon>
        <taxon>Bdelloidea</taxon>
        <taxon>Philodinida</taxon>
        <taxon>Philodinidae</taxon>
        <taxon>Rotaria</taxon>
    </lineage>
</organism>
<proteinExistence type="predicted"/>
<dbReference type="EMBL" id="CAJOBI010020774">
    <property type="protein sequence ID" value="CAF4214768.1"/>
    <property type="molecule type" value="Genomic_DNA"/>
</dbReference>
<dbReference type="PROSITE" id="PS50060">
    <property type="entry name" value="MAM_2"/>
    <property type="match status" value="1"/>
</dbReference>
<accession>A0A8S3H7A3</accession>
<dbReference type="GO" id="GO:0016020">
    <property type="term" value="C:membrane"/>
    <property type="evidence" value="ECO:0007669"/>
    <property type="project" value="InterPro"/>
</dbReference>
<evidence type="ECO:0000313" key="2">
    <source>
        <dbReference type="EMBL" id="CAF4214768.1"/>
    </source>
</evidence>
<gene>
    <name evidence="3" type="ORF">BYL167_LOCUS78440</name>
    <name evidence="2" type="ORF">SMN809_LOCUS22476</name>
</gene>
<reference evidence="3" key="1">
    <citation type="submission" date="2021-02" db="EMBL/GenBank/DDBJ databases">
        <authorList>
            <person name="Nowell W R."/>
        </authorList>
    </citation>
    <scope>NUCLEOTIDE SEQUENCE</scope>
</reference>
<dbReference type="Pfam" id="PF00629">
    <property type="entry name" value="MAM"/>
    <property type="match status" value="1"/>
</dbReference>
<sequence>MHGSQIGTLALIVNDQTLWEKSGRQGLPAWYQANVTLPMGADVNVKFVANRTGAGRSSDIAIDDIVLQGEA</sequence>
<evidence type="ECO:0000259" key="1">
    <source>
        <dbReference type="PROSITE" id="PS50060"/>
    </source>
</evidence>
<dbReference type="EMBL" id="CAJOBH010287918">
    <property type="protein sequence ID" value="CAF5177515.1"/>
    <property type="molecule type" value="Genomic_DNA"/>
</dbReference>
<dbReference type="InterPro" id="IPR013320">
    <property type="entry name" value="ConA-like_dom_sf"/>
</dbReference>
<dbReference type="Proteomes" id="UP000676336">
    <property type="component" value="Unassembled WGS sequence"/>
</dbReference>
<dbReference type="InterPro" id="IPR000998">
    <property type="entry name" value="MAM_dom"/>
</dbReference>
<evidence type="ECO:0000313" key="4">
    <source>
        <dbReference type="Proteomes" id="UP000681967"/>
    </source>
</evidence>
<protein>
    <recommendedName>
        <fullName evidence="1">MAM domain-containing protein</fullName>
    </recommendedName>
</protein>
<dbReference type="Gene3D" id="2.60.120.200">
    <property type="match status" value="1"/>
</dbReference>
<dbReference type="Proteomes" id="UP000681967">
    <property type="component" value="Unassembled WGS sequence"/>
</dbReference>
<name>A0A8S3H7A3_9BILA</name>
<evidence type="ECO:0000313" key="3">
    <source>
        <dbReference type="EMBL" id="CAF5177515.1"/>
    </source>
</evidence>
<comment type="caution">
    <text evidence="3">The sequence shown here is derived from an EMBL/GenBank/DDBJ whole genome shotgun (WGS) entry which is preliminary data.</text>
</comment>